<sequence length="188" mass="21484">SIYYDTPRLNCFYEKADGDFIKTKVRLRWYEDCGTGCNTAFLEVKRKAGGSRRKNRIKLMLDHRWLMQTDLSDQGFVDLLQEHADIGELPPCGLAPVVDIRYRRYRFICPATMVGVSLDTLIAVDRVNSLLIPGTSCENICPVVIEVKGERGRDDIPWIERLYGAGFRSRSFSKYGECMSRLVGDEES</sequence>
<evidence type="ECO:0000259" key="1">
    <source>
        <dbReference type="Pfam" id="PF09359"/>
    </source>
</evidence>
<feature type="non-terminal residue" evidence="2">
    <location>
        <position position="1"/>
    </location>
</feature>
<comment type="caution">
    <text evidence="2">The sequence shown here is derived from an EMBL/GenBank/DDBJ whole genome shotgun (WGS) entry which is preliminary data.</text>
</comment>
<dbReference type="EMBL" id="BARS01056077">
    <property type="protein sequence ID" value="GAG51364.1"/>
    <property type="molecule type" value="Genomic_DNA"/>
</dbReference>
<dbReference type="GO" id="GO:0006799">
    <property type="term" value="P:polyphosphate biosynthetic process"/>
    <property type="evidence" value="ECO:0007669"/>
    <property type="project" value="UniProtKB-ARBA"/>
</dbReference>
<gene>
    <name evidence="2" type="ORF">S01H1_82677</name>
</gene>
<dbReference type="InterPro" id="IPR042267">
    <property type="entry name" value="VTC_sf"/>
</dbReference>
<accession>X0Y622</accession>
<dbReference type="Gene3D" id="3.20.100.30">
    <property type="entry name" value="VTC, catalytic tunnel domain"/>
    <property type="match status" value="1"/>
</dbReference>
<dbReference type="AlphaFoldDB" id="X0Y622"/>
<feature type="non-terminal residue" evidence="2">
    <location>
        <position position="188"/>
    </location>
</feature>
<proteinExistence type="predicted"/>
<protein>
    <recommendedName>
        <fullName evidence="1">VTC domain-containing protein</fullName>
    </recommendedName>
</protein>
<name>X0Y622_9ZZZZ</name>
<reference evidence="2" key="1">
    <citation type="journal article" date="2014" name="Front. Microbiol.">
        <title>High frequency of phylogenetically diverse reductive dehalogenase-homologous genes in deep subseafloor sedimentary metagenomes.</title>
        <authorList>
            <person name="Kawai M."/>
            <person name="Futagami T."/>
            <person name="Toyoda A."/>
            <person name="Takaki Y."/>
            <person name="Nishi S."/>
            <person name="Hori S."/>
            <person name="Arai W."/>
            <person name="Tsubouchi T."/>
            <person name="Morono Y."/>
            <person name="Uchiyama I."/>
            <person name="Ito T."/>
            <person name="Fujiyama A."/>
            <person name="Inagaki F."/>
            <person name="Takami H."/>
        </authorList>
    </citation>
    <scope>NUCLEOTIDE SEQUENCE</scope>
    <source>
        <strain evidence="2">Expedition CK06-06</strain>
    </source>
</reference>
<feature type="domain" description="VTC" evidence="1">
    <location>
        <begin position="1"/>
        <end position="182"/>
    </location>
</feature>
<dbReference type="InterPro" id="IPR018966">
    <property type="entry name" value="VTC_domain"/>
</dbReference>
<dbReference type="Pfam" id="PF09359">
    <property type="entry name" value="VTC"/>
    <property type="match status" value="1"/>
</dbReference>
<organism evidence="2">
    <name type="scientific">marine sediment metagenome</name>
    <dbReference type="NCBI Taxonomy" id="412755"/>
    <lineage>
        <taxon>unclassified sequences</taxon>
        <taxon>metagenomes</taxon>
        <taxon>ecological metagenomes</taxon>
    </lineage>
</organism>
<evidence type="ECO:0000313" key="2">
    <source>
        <dbReference type="EMBL" id="GAG51364.1"/>
    </source>
</evidence>